<protein>
    <recommendedName>
        <fullName evidence="3">Head-to-tail connector protein</fullName>
    </recommendedName>
</protein>
<name>A0A2H4P9V4_9CAUD</name>
<organism evidence="1 2">
    <name type="scientific">Gordonia phage Mahdia</name>
    <dbReference type="NCBI Taxonomy" id="2047873"/>
    <lineage>
        <taxon>Viruses</taxon>
        <taxon>Duplodnaviria</taxon>
        <taxon>Heunggongvirae</taxon>
        <taxon>Uroviricota</taxon>
        <taxon>Caudoviricetes</taxon>
        <taxon>Gustavvirus</taxon>
        <taxon>Gustavvirus mahdia</taxon>
    </lineage>
</organism>
<evidence type="ECO:0008006" key="3">
    <source>
        <dbReference type="Google" id="ProtNLM"/>
    </source>
</evidence>
<dbReference type="OrthoDB" id="34262at10239"/>
<evidence type="ECO:0000313" key="1">
    <source>
        <dbReference type="EMBL" id="ATW59008.1"/>
    </source>
</evidence>
<sequence length="93" mass="9999">MAKRPGFKLNRRGVSQLLKGDLGRAATEAANKLAEQVRADHPDLAADVDVEAYTTDRGAASVMVKDSRARELQVREGLLTKAAAKVGLEVKAR</sequence>
<accession>A0A2H4P9V4</accession>
<proteinExistence type="predicted"/>
<gene>
    <name evidence="1" type="ORF">PBI_MAHDIA_9</name>
</gene>
<reference evidence="2" key="1">
    <citation type="submission" date="2017-10" db="EMBL/GenBank/DDBJ databases">
        <authorList>
            <person name="Banno H."/>
            <person name="Chua N.-H."/>
        </authorList>
    </citation>
    <scope>NUCLEOTIDE SEQUENCE [LARGE SCALE GENOMIC DNA]</scope>
</reference>
<keyword evidence="2" id="KW-1185">Reference proteome</keyword>
<dbReference type="EMBL" id="MG198783">
    <property type="protein sequence ID" value="ATW59008.1"/>
    <property type="molecule type" value="Genomic_DNA"/>
</dbReference>
<evidence type="ECO:0000313" key="2">
    <source>
        <dbReference type="Proteomes" id="UP000240384"/>
    </source>
</evidence>
<dbReference type="Proteomes" id="UP000240384">
    <property type="component" value="Segment"/>
</dbReference>